<feature type="transmembrane region" description="Helical" evidence="1">
    <location>
        <begin position="367"/>
        <end position="391"/>
    </location>
</feature>
<dbReference type="Pfam" id="PF06985">
    <property type="entry name" value="HET"/>
    <property type="match status" value="1"/>
</dbReference>
<dbReference type="InParanoid" id="W3X5F2"/>
<keyword evidence="1" id="KW-1133">Transmembrane helix</keyword>
<dbReference type="PANTHER" id="PTHR10622">
    <property type="entry name" value="HET DOMAIN-CONTAINING PROTEIN"/>
    <property type="match status" value="1"/>
</dbReference>
<organism evidence="3 4">
    <name type="scientific">Pestalotiopsis fici (strain W106-1 / CGMCC3.15140)</name>
    <dbReference type="NCBI Taxonomy" id="1229662"/>
    <lineage>
        <taxon>Eukaryota</taxon>
        <taxon>Fungi</taxon>
        <taxon>Dikarya</taxon>
        <taxon>Ascomycota</taxon>
        <taxon>Pezizomycotina</taxon>
        <taxon>Sordariomycetes</taxon>
        <taxon>Xylariomycetidae</taxon>
        <taxon>Amphisphaeriales</taxon>
        <taxon>Sporocadaceae</taxon>
        <taxon>Pestalotiopsis</taxon>
    </lineage>
</organism>
<dbReference type="EMBL" id="KI912112">
    <property type="protein sequence ID" value="ETS81275.1"/>
    <property type="molecule type" value="Genomic_DNA"/>
</dbReference>
<keyword evidence="1" id="KW-0472">Membrane</keyword>
<evidence type="ECO:0000313" key="3">
    <source>
        <dbReference type="EMBL" id="ETS81275.1"/>
    </source>
</evidence>
<evidence type="ECO:0000313" key="4">
    <source>
        <dbReference type="Proteomes" id="UP000030651"/>
    </source>
</evidence>
<dbReference type="HOGENOM" id="CLU_000288_138_0_1"/>
<protein>
    <recommendedName>
        <fullName evidence="2">Heterokaryon incompatibility domain-containing protein</fullName>
    </recommendedName>
</protein>
<keyword evidence="1" id="KW-0812">Transmembrane</keyword>
<dbReference type="STRING" id="1229662.W3X5F2"/>
<dbReference type="KEGG" id="pfy:PFICI_06277"/>
<dbReference type="PANTHER" id="PTHR10622:SF10">
    <property type="entry name" value="HET DOMAIN-CONTAINING PROTEIN"/>
    <property type="match status" value="1"/>
</dbReference>
<dbReference type="AlphaFoldDB" id="W3X5F2"/>
<sequence>MRLINVSVDSLVVESGFDKTVSNLTYEVSRWKDQFERQSSQLPPYAILSHRWVGEEVVYPDLKLVSKSQLQAPGPTNPVPKTAAGADENVGPDTVASVYKIAGACETVRAMNPEINHIWIDTVCINKQDIRELSAAMNSMFKWYQNSEVCYVYLFDVTWNAAEDPVGSHEQFRTSQWFERGWTLQELLAPRQVWFFDRDWRYMGTKEELADDITQATGISHEHLLRDFRTASTAQKMGWLARRRTTYPEDISYCALGLFNVFLDPRYGLGGEKEFLRLQREIFIAGTAVGAQLDESLFAWTAHTIKSSGLLAPPPLCFLHAGDVLFEPGLVKSRQDYQAPPWRGIDMDEFGNIEIRVPWRPFKRFRAAMVIFGLAVFIVTAGLASVAYQNFHSSKRRTKNMHLINLNCWTRGPDGRLRTADHGCTESRQNMASHRV</sequence>
<dbReference type="OrthoDB" id="20872at2759"/>
<name>W3X5F2_PESFW</name>
<dbReference type="GeneID" id="19271290"/>
<dbReference type="Proteomes" id="UP000030651">
    <property type="component" value="Unassembled WGS sequence"/>
</dbReference>
<evidence type="ECO:0000256" key="1">
    <source>
        <dbReference type="SAM" id="Phobius"/>
    </source>
</evidence>
<dbReference type="RefSeq" id="XP_007833049.1">
    <property type="nucleotide sequence ID" value="XM_007834858.1"/>
</dbReference>
<reference evidence="4" key="1">
    <citation type="journal article" date="2015" name="BMC Genomics">
        <title>Genomic and transcriptomic analysis of the endophytic fungus Pestalotiopsis fici reveals its lifestyle and high potential for synthesis of natural products.</title>
        <authorList>
            <person name="Wang X."/>
            <person name="Zhang X."/>
            <person name="Liu L."/>
            <person name="Xiang M."/>
            <person name="Wang W."/>
            <person name="Sun X."/>
            <person name="Che Y."/>
            <person name="Guo L."/>
            <person name="Liu G."/>
            <person name="Guo L."/>
            <person name="Wang C."/>
            <person name="Yin W.B."/>
            <person name="Stadler M."/>
            <person name="Zhang X."/>
            <person name="Liu X."/>
        </authorList>
    </citation>
    <scope>NUCLEOTIDE SEQUENCE [LARGE SCALE GENOMIC DNA]</scope>
    <source>
        <strain evidence="4">W106-1 / CGMCC3.15140</strain>
    </source>
</reference>
<proteinExistence type="predicted"/>
<gene>
    <name evidence="3" type="ORF">PFICI_06277</name>
</gene>
<feature type="domain" description="Heterokaryon incompatibility" evidence="2">
    <location>
        <begin position="45"/>
        <end position="158"/>
    </location>
</feature>
<evidence type="ECO:0000259" key="2">
    <source>
        <dbReference type="Pfam" id="PF06985"/>
    </source>
</evidence>
<accession>W3X5F2</accession>
<keyword evidence="4" id="KW-1185">Reference proteome</keyword>
<dbReference type="InterPro" id="IPR010730">
    <property type="entry name" value="HET"/>
</dbReference>